<evidence type="ECO:0000313" key="2">
    <source>
        <dbReference type="EMBL" id="EAU86857.2"/>
    </source>
</evidence>
<dbReference type="EMBL" id="AACS02000012">
    <property type="protein sequence ID" value="EAU86857.2"/>
    <property type="molecule type" value="Genomic_DNA"/>
</dbReference>
<feature type="region of interest" description="Disordered" evidence="1">
    <location>
        <begin position="171"/>
        <end position="191"/>
    </location>
</feature>
<dbReference type="VEuPathDB" id="FungiDB:CC1G_11489"/>
<dbReference type="RefSeq" id="XP_001834975.2">
    <property type="nucleotide sequence ID" value="XM_001834923.2"/>
</dbReference>
<reference evidence="2 3" key="1">
    <citation type="journal article" date="2010" name="Proc. Natl. Acad. Sci. U.S.A.">
        <title>Insights into evolution of multicellular fungi from the assembled chromosomes of the mushroom Coprinopsis cinerea (Coprinus cinereus).</title>
        <authorList>
            <person name="Stajich J.E."/>
            <person name="Wilke S.K."/>
            <person name="Ahren D."/>
            <person name="Au C.H."/>
            <person name="Birren B.W."/>
            <person name="Borodovsky M."/>
            <person name="Burns C."/>
            <person name="Canback B."/>
            <person name="Casselton L.A."/>
            <person name="Cheng C.K."/>
            <person name="Deng J."/>
            <person name="Dietrich F.S."/>
            <person name="Fargo D.C."/>
            <person name="Farman M.L."/>
            <person name="Gathman A.C."/>
            <person name="Goldberg J."/>
            <person name="Guigo R."/>
            <person name="Hoegger P.J."/>
            <person name="Hooker J.B."/>
            <person name="Huggins A."/>
            <person name="James T.Y."/>
            <person name="Kamada T."/>
            <person name="Kilaru S."/>
            <person name="Kodira C."/>
            <person name="Kues U."/>
            <person name="Kupfer D."/>
            <person name="Kwan H.S."/>
            <person name="Lomsadze A."/>
            <person name="Li W."/>
            <person name="Lilly W.W."/>
            <person name="Ma L.J."/>
            <person name="Mackey A.J."/>
            <person name="Manning G."/>
            <person name="Martin F."/>
            <person name="Muraguchi H."/>
            <person name="Natvig D.O."/>
            <person name="Palmerini H."/>
            <person name="Ramesh M.A."/>
            <person name="Rehmeyer C.J."/>
            <person name="Roe B.A."/>
            <person name="Shenoy N."/>
            <person name="Stanke M."/>
            <person name="Ter-Hovhannisyan V."/>
            <person name="Tunlid A."/>
            <person name="Velagapudi R."/>
            <person name="Vision T.J."/>
            <person name="Zeng Q."/>
            <person name="Zolan M.E."/>
            <person name="Pukkila P.J."/>
        </authorList>
    </citation>
    <scope>NUCLEOTIDE SEQUENCE [LARGE SCALE GENOMIC DNA]</scope>
    <source>
        <strain evidence="3">Okayama-7 / 130 / ATCC MYA-4618 / FGSC 9003</strain>
    </source>
</reference>
<feature type="compositionally biased region" description="Gly residues" evidence="1">
    <location>
        <begin position="91"/>
        <end position="103"/>
    </location>
</feature>
<evidence type="ECO:0000313" key="3">
    <source>
        <dbReference type="Proteomes" id="UP000001861"/>
    </source>
</evidence>
<dbReference type="GeneID" id="6011494"/>
<feature type="region of interest" description="Disordered" evidence="1">
    <location>
        <begin position="1"/>
        <end position="103"/>
    </location>
</feature>
<dbReference type="KEGG" id="cci:CC1G_11489"/>
<dbReference type="AlphaFoldDB" id="A8NMR9"/>
<gene>
    <name evidence="2" type="ORF">CC1G_11489</name>
</gene>
<organism evidence="2 3">
    <name type="scientific">Coprinopsis cinerea (strain Okayama-7 / 130 / ATCC MYA-4618 / FGSC 9003)</name>
    <name type="common">Inky cap fungus</name>
    <name type="synonym">Hormographiella aspergillata</name>
    <dbReference type="NCBI Taxonomy" id="240176"/>
    <lineage>
        <taxon>Eukaryota</taxon>
        <taxon>Fungi</taxon>
        <taxon>Dikarya</taxon>
        <taxon>Basidiomycota</taxon>
        <taxon>Agaricomycotina</taxon>
        <taxon>Agaricomycetes</taxon>
        <taxon>Agaricomycetidae</taxon>
        <taxon>Agaricales</taxon>
        <taxon>Agaricineae</taxon>
        <taxon>Psathyrellaceae</taxon>
        <taxon>Coprinopsis</taxon>
    </lineage>
</organism>
<dbReference type="HOGENOM" id="CLU_1133528_0_0_1"/>
<proteinExistence type="predicted"/>
<sequence length="245" mass="25605">MSEPPGDQGGNPNQNAQSVHEHQASANNDATNPATTSVPGQPSQQTVNSGNAQCQQPLPNHGSSRTQLHLSRPKSPKGPRPAPTALRWQSGGAGNSGHLSGGEDVGVNAWVAENAKKRDNEGKIRYTTTRSDMTALDEVFDSIHLDITNNTTIIRVYSGVTGAAITIPVELGDNGPPPGPSKSPPTPNTLKDIDATVKNLIRSATGFSDADWASDKETRAYGCASSSSLTISLSLNHFSSSATTN</sequence>
<evidence type="ECO:0000256" key="1">
    <source>
        <dbReference type="SAM" id="MobiDB-lite"/>
    </source>
</evidence>
<keyword evidence="3" id="KW-1185">Reference proteome</keyword>
<dbReference type="InParanoid" id="A8NMR9"/>
<feature type="compositionally biased region" description="Polar residues" evidence="1">
    <location>
        <begin position="10"/>
        <end position="69"/>
    </location>
</feature>
<protein>
    <submittedName>
        <fullName evidence="2">Uncharacterized protein</fullName>
    </submittedName>
</protein>
<feature type="compositionally biased region" description="Pro residues" evidence="1">
    <location>
        <begin position="175"/>
        <end position="187"/>
    </location>
</feature>
<dbReference type="Proteomes" id="UP000001861">
    <property type="component" value="Unassembled WGS sequence"/>
</dbReference>
<accession>A8NMR9</accession>
<name>A8NMR9_COPC7</name>
<comment type="caution">
    <text evidence="2">The sequence shown here is derived from an EMBL/GenBank/DDBJ whole genome shotgun (WGS) entry which is preliminary data.</text>
</comment>